<comment type="caution">
    <text evidence="9">The sequence shown here is derived from an EMBL/GenBank/DDBJ whole genome shotgun (WGS) entry which is preliminary data.</text>
</comment>
<evidence type="ECO:0000256" key="3">
    <source>
        <dbReference type="ARBA" id="ARBA00022833"/>
    </source>
</evidence>
<dbReference type="RefSeq" id="WP_116480352.1">
    <property type="nucleotide sequence ID" value="NZ_CAUPJO010000002.1"/>
</dbReference>
<comment type="similarity">
    <text evidence="6 7">Belongs to the ClpX chaperone family.</text>
</comment>
<feature type="binding site" evidence="6 7">
    <location>
        <position position="11"/>
    </location>
    <ligand>
        <name>Zn(2+)</name>
        <dbReference type="ChEBI" id="CHEBI:29105"/>
    </ligand>
</feature>
<evidence type="ECO:0000259" key="8">
    <source>
        <dbReference type="PROSITE" id="PS51902"/>
    </source>
</evidence>
<dbReference type="PANTHER" id="PTHR48102">
    <property type="entry name" value="ATP-DEPENDENT CLP PROTEASE ATP-BINDING SUBUNIT CLPX-LIKE, MITOCHONDRIAL-RELATED"/>
    <property type="match status" value="1"/>
</dbReference>
<dbReference type="Gene3D" id="3.40.50.300">
    <property type="entry name" value="P-loop containing nucleotide triphosphate hydrolases"/>
    <property type="match status" value="1"/>
</dbReference>
<feature type="binding site" evidence="6 7">
    <location>
        <position position="34"/>
    </location>
    <ligand>
        <name>Zn(2+)</name>
        <dbReference type="ChEBI" id="CHEBI:29105"/>
    </ligand>
</feature>
<name>A0A2U1E1P8_9FIRM</name>
<dbReference type="HAMAP" id="MF_00175">
    <property type="entry name" value="ClpX"/>
    <property type="match status" value="1"/>
</dbReference>
<keyword evidence="5 6" id="KW-0143">Chaperone</keyword>
<dbReference type="PROSITE" id="PS51902">
    <property type="entry name" value="CLPX_ZB"/>
    <property type="match status" value="1"/>
</dbReference>
<dbReference type="InterPro" id="IPR010603">
    <property type="entry name" value="Znf_CppX_C4"/>
</dbReference>
<keyword evidence="3 6" id="KW-0862">Zinc</keyword>
<dbReference type="PANTHER" id="PTHR48102:SF7">
    <property type="entry name" value="ATP-DEPENDENT CLP PROTEASE ATP-BINDING SUBUNIT CLPX-LIKE, MITOCHONDRIAL"/>
    <property type="match status" value="1"/>
</dbReference>
<keyword evidence="1 6" id="KW-0479">Metal-binding</keyword>
<keyword evidence="10" id="KW-1185">Reference proteome</keyword>
<dbReference type="GO" id="GO:0016887">
    <property type="term" value="F:ATP hydrolysis activity"/>
    <property type="evidence" value="ECO:0007669"/>
    <property type="project" value="InterPro"/>
</dbReference>
<evidence type="ECO:0000256" key="6">
    <source>
        <dbReference type="HAMAP-Rule" id="MF_00175"/>
    </source>
</evidence>
<keyword evidence="9" id="KW-0645">Protease</keyword>
<reference evidence="9 10" key="1">
    <citation type="submission" date="2018-04" db="EMBL/GenBank/DDBJ databases">
        <title>Genomic Encyclopedia of Type Strains, Phase IV (KMG-IV): sequencing the most valuable type-strain genomes for metagenomic binning, comparative biology and taxonomic classification.</title>
        <authorList>
            <person name="Goeker M."/>
        </authorList>
    </citation>
    <scope>NUCLEOTIDE SEQUENCE [LARGE SCALE GENOMIC DNA]</scope>
    <source>
        <strain evidence="9 10">DSM 20705</strain>
    </source>
</reference>
<gene>
    <name evidence="6" type="primary">clpX</name>
    <name evidence="9" type="ORF">C7381_1084</name>
</gene>
<evidence type="ECO:0000256" key="2">
    <source>
        <dbReference type="ARBA" id="ARBA00022741"/>
    </source>
</evidence>
<dbReference type="InterPro" id="IPR003959">
    <property type="entry name" value="ATPase_AAA_core"/>
</dbReference>
<dbReference type="InterPro" id="IPR059188">
    <property type="entry name" value="Znf_CLPX-like"/>
</dbReference>
<dbReference type="InterPro" id="IPR050052">
    <property type="entry name" value="ATP-dep_Clp_protease_ClpX"/>
</dbReference>
<dbReference type="FunFam" id="3.40.50.300:FF:000005">
    <property type="entry name" value="ATP-dependent Clp protease ATP-binding subunit ClpX"/>
    <property type="match status" value="1"/>
</dbReference>
<dbReference type="InterPro" id="IPR027417">
    <property type="entry name" value="P-loop_NTPase"/>
</dbReference>
<dbReference type="Gene3D" id="6.20.220.10">
    <property type="entry name" value="ClpX chaperone, C4-type zinc finger domain"/>
    <property type="match status" value="1"/>
</dbReference>
<evidence type="ECO:0000256" key="4">
    <source>
        <dbReference type="ARBA" id="ARBA00022840"/>
    </source>
</evidence>
<dbReference type="AlphaFoldDB" id="A0A2U1E1P8"/>
<dbReference type="Proteomes" id="UP000245793">
    <property type="component" value="Unassembled WGS sequence"/>
</dbReference>
<dbReference type="NCBIfam" id="TIGR00382">
    <property type="entry name" value="clpX"/>
    <property type="match status" value="1"/>
</dbReference>
<dbReference type="Pfam" id="PF10431">
    <property type="entry name" value="ClpB_D2-small"/>
    <property type="match status" value="1"/>
</dbReference>
<feature type="domain" description="ClpX-type ZB" evidence="8">
    <location>
        <begin position="1"/>
        <end position="53"/>
    </location>
</feature>
<dbReference type="SUPFAM" id="SSF52540">
    <property type="entry name" value="P-loop containing nucleoside triphosphate hydrolases"/>
    <property type="match status" value="1"/>
</dbReference>
<dbReference type="GO" id="GO:0051082">
    <property type="term" value="F:unfolded protein binding"/>
    <property type="evidence" value="ECO:0007669"/>
    <property type="project" value="UniProtKB-UniRule"/>
</dbReference>
<dbReference type="SMART" id="SM00382">
    <property type="entry name" value="AAA"/>
    <property type="match status" value="1"/>
</dbReference>
<dbReference type="SMART" id="SM00994">
    <property type="entry name" value="zf-C4_ClpX"/>
    <property type="match status" value="1"/>
</dbReference>
<dbReference type="Pfam" id="PF07724">
    <property type="entry name" value="AAA_2"/>
    <property type="match status" value="1"/>
</dbReference>
<dbReference type="GO" id="GO:0140662">
    <property type="term" value="F:ATP-dependent protein folding chaperone"/>
    <property type="evidence" value="ECO:0007669"/>
    <property type="project" value="InterPro"/>
</dbReference>
<proteinExistence type="inferred from homology"/>
<feature type="binding site" evidence="6">
    <location>
        <begin position="115"/>
        <end position="122"/>
    </location>
    <ligand>
        <name>ATP</name>
        <dbReference type="ChEBI" id="CHEBI:30616"/>
    </ligand>
</feature>
<dbReference type="GO" id="GO:0005524">
    <property type="term" value="F:ATP binding"/>
    <property type="evidence" value="ECO:0007669"/>
    <property type="project" value="UniProtKB-UniRule"/>
</dbReference>
<evidence type="ECO:0000256" key="7">
    <source>
        <dbReference type="PROSITE-ProRule" id="PRU01250"/>
    </source>
</evidence>
<protein>
    <recommendedName>
        <fullName evidence="6">ATP-dependent Clp protease ATP-binding subunit ClpX</fullName>
    </recommendedName>
</protein>
<keyword evidence="4 6" id="KW-0067">ATP-binding</keyword>
<dbReference type="InterPro" id="IPR004487">
    <property type="entry name" value="Clp_protease_ATP-bd_su_ClpX"/>
</dbReference>
<dbReference type="NCBIfam" id="NF003745">
    <property type="entry name" value="PRK05342.1"/>
    <property type="match status" value="1"/>
</dbReference>
<dbReference type="SMART" id="SM01086">
    <property type="entry name" value="ClpB_D2-small"/>
    <property type="match status" value="1"/>
</dbReference>
<keyword evidence="9" id="KW-0378">Hydrolase</keyword>
<dbReference type="EMBL" id="QEKV01000008">
    <property type="protein sequence ID" value="PVY93870.1"/>
    <property type="molecule type" value="Genomic_DNA"/>
</dbReference>
<comment type="subunit">
    <text evidence="6">Component of the ClpX-ClpP complex. Forms a hexameric ring that, in the presence of ATP, binds to fourteen ClpP subunits assembled into a disk-like structure with a central cavity, resembling the structure of eukaryotic proteasomes.</text>
</comment>
<organism evidence="9 10">
    <name type="scientific">Ezakiella coagulans</name>
    <dbReference type="NCBI Taxonomy" id="46507"/>
    <lineage>
        <taxon>Bacteria</taxon>
        <taxon>Bacillati</taxon>
        <taxon>Bacillota</taxon>
        <taxon>Tissierellia</taxon>
        <taxon>Ezakiella</taxon>
    </lineage>
</organism>
<evidence type="ECO:0000313" key="10">
    <source>
        <dbReference type="Proteomes" id="UP000245793"/>
    </source>
</evidence>
<feature type="binding site" evidence="6 7">
    <location>
        <position position="37"/>
    </location>
    <ligand>
        <name>Zn(2+)</name>
        <dbReference type="ChEBI" id="CHEBI:29105"/>
    </ligand>
</feature>
<comment type="function">
    <text evidence="6">ATP-dependent specificity component of the Clp protease. It directs the protease to specific substrates. Can perform chaperone functions in the absence of ClpP.</text>
</comment>
<feature type="binding site" evidence="6 7">
    <location>
        <position position="14"/>
    </location>
    <ligand>
        <name>Zn(2+)</name>
        <dbReference type="ChEBI" id="CHEBI:29105"/>
    </ligand>
</feature>
<dbReference type="InterPro" id="IPR038366">
    <property type="entry name" value="Znf_CppX_C4_sf"/>
</dbReference>
<dbReference type="SUPFAM" id="SSF57716">
    <property type="entry name" value="Glucocorticoid receptor-like (DNA-binding domain)"/>
    <property type="match status" value="1"/>
</dbReference>
<dbReference type="Pfam" id="PF06689">
    <property type="entry name" value="zf-C4_ClpX"/>
    <property type="match status" value="1"/>
</dbReference>
<dbReference type="FunFam" id="1.10.8.60:FF:000002">
    <property type="entry name" value="ATP-dependent Clp protease ATP-binding subunit ClpX"/>
    <property type="match status" value="1"/>
</dbReference>
<dbReference type="GO" id="GO:0046983">
    <property type="term" value="F:protein dimerization activity"/>
    <property type="evidence" value="ECO:0007669"/>
    <property type="project" value="UniProtKB-UniRule"/>
</dbReference>
<dbReference type="GO" id="GO:0051301">
    <property type="term" value="P:cell division"/>
    <property type="evidence" value="ECO:0007669"/>
    <property type="project" value="TreeGrafter"/>
</dbReference>
<sequence length="409" mass="45257">MPRTPDDKNRCSFCGRSQDDVNILISGGGDAYICDDCVKYCEEIVKSQIETKFSKDLNELLTPKEIKEKLDEYVIGQDEAKKVLSVAMYNHYKRVYVEPESDVMIDKSNVLLLGPTGSGKTLLAQAIAKILDVPFAITDATTLTEAGYVGEDVENVILKLVQAADMDIAAAEKGIIYIDEIDKIARKSENVSITRDVSGEGVQQALLKLIEGTVASVPAQGGRKHPQGTMLTVDTKNILFIVGGAFDGLESIIEKRLGKSSFGFTNDPIKKEELSVGQLFQKMEAHDLVKYGLIPELVGRIPVHVALDDLDVNSLIRILTEPKNAIIKQYQELMKLEDCDLKFTEAALTEIANRAIKRKTGARGLRSIVEGVMLDYMYELPSDQSITAITISYDKRKEVFTAKIKRNDD</sequence>
<dbReference type="Gene3D" id="1.10.8.60">
    <property type="match status" value="1"/>
</dbReference>
<dbReference type="InterPro" id="IPR019489">
    <property type="entry name" value="Clp_ATPase_C"/>
</dbReference>
<dbReference type="GO" id="GO:0008270">
    <property type="term" value="F:zinc ion binding"/>
    <property type="evidence" value="ECO:0007669"/>
    <property type="project" value="UniProtKB-UniRule"/>
</dbReference>
<evidence type="ECO:0000256" key="5">
    <source>
        <dbReference type="ARBA" id="ARBA00023186"/>
    </source>
</evidence>
<accession>A0A2U1E1P8</accession>
<evidence type="ECO:0000256" key="1">
    <source>
        <dbReference type="ARBA" id="ARBA00022723"/>
    </source>
</evidence>
<dbReference type="InterPro" id="IPR046425">
    <property type="entry name" value="ClpX_bact"/>
</dbReference>
<evidence type="ECO:0000313" key="9">
    <source>
        <dbReference type="EMBL" id="PVY93870.1"/>
    </source>
</evidence>
<dbReference type="GO" id="GO:0051603">
    <property type="term" value="P:proteolysis involved in protein catabolic process"/>
    <property type="evidence" value="ECO:0007669"/>
    <property type="project" value="TreeGrafter"/>
</dbReference>
<dbReference type="InterPro" id="IPR003593">
    <property type="entry name" value="AAA+_ATPase"/>
</dbReference>
<dbReference type="GO" id="GO:0008233">
    <property type="term" value="F:peptidase activity"/>
    <property type="evidence" value="ECO:0007669"/>
    <property type="project" value="UniProtKB-KW"/>
</dbReference>
<dbReference type="CDD" id="cd19497">
    <property type="entry name" value="RecA-like_ClpX"/>
    <property type="match status" value="1"/>
</dbReference>
<dbReference type="GO" id="GO:0009376">
    <property type="term" value="C:HslUV protease complex"/>
    <property type="evidence" value="ECO:0007669"/>
    <property type="project" value="TreeGrafter"/>
</dbReference>
<keyword evidence="2 6" id="KW-0547">Nucleotide-binding</keyword>